<evidence type="ECO:0000259" key="7">
    <source>
        <dbReference type="Pfam" id="PF14403"/>
    </source>
</evidence>
<dbReference type="Gene3D" id="3.40.50.11290">
    <property type="match status" value="1"/>
</dbReference>
<evidence type="ECO:0000256" key="2">
    <source>
        <dbReference type="ARBA" id="ARBA00022741"/>
    </source>
</evidence>
<dbReference type="EC" id="6.3.2.2" evidence="5"/>
<dbReference type="HAMAP" id="MF_01609">
    <property type="entry name" value="Glu_cys_ligase_2"/>
    <property type="match status" value="1"/>
</dbReference>
<dbReference type="GO" id="GO:0005524">
    <property type="term" value="F:ATP binding"/>
    <property type="evidence" value="ECO:0007669"/>
    <property type="project" value="UniProtKB-KW"/>
</dbReference>
<dbReference type="GO" id="GO:0004357">
    <property type="term" value="F:glutamate-cysteine ligase activity"/>
    <property type="evidence" value="ECO:0007669"/>
    <property type="project" value="UniProtKB-EC"/>
</dbReference>
<dbReference type="EMBL" id="NBXB01000017">
    <property type="protein sequence ID" value="RFA15930.1"/>
    <property type="molecule type" value="Genomic_DNA"/>
</dbReference>
<dbReference type="Pfam" id="PF04107">
    <property type="entry name" value="GCS2"/>
    <property type="match status" value="1"/>
</dbReference>
<keyword evidence="3 5" id="KW-0067">ATP-binding</keyword>
<feature type="region of interest" description="Disordered" evidence="6">
    <location>
        <begin position="819"/>
        <end position="868"/>
    </location>
</feature>
<evidence type="ECO:0000256" key="6">
    <source>
        <dbReference type="SAM" id="MobiDB-lite"/>
    </source>
</evidence>
<dbReference type="InterPro" id="IPR011793">
    <property type="entry name" value="YbdK"/>
</dbReference>
<dbReference type="InterPro" id="IPR025841">
    <property type="entry name" value="CP_ATPgrasp_2"/>
</dbReference>
<dbReference type="InterPro" id="IPR006336">
    <property type="entry name" value="GCS2"/>
</dbReference>
<dbReference type="NCBIfam" id="NF010041">
    <property type="entry name" value="PRK13517.1-1"/>
    <property type="match status" value="1"/>
</dbReference>
<dbReference type="Proteomes" id="UP000256541">
    <property type="component" value="Unassembled WGS sequence"/>
</dbReference>
<dbReference type="InterPro" id="IPR051680">
    <property type="entry name" value="ATP-dep_Glu-Cys_Ligase-2"/>
</dbReference>
<dbReference type="NCBIfam" id="TIGR02050">
    <property type="entry name" value="gshA_cyan_rel"/>
    <property type="match status" value="1"/>
</dbReference>
<gene>
    <name evidence="8" type="ORF">B7R22_05715</name>
</gene>
<evidence type="ECO:0000256" key="5">
    <source>
        <dbReference type="HAMAP-Rule" id="MF_01609"/>
    </source>
</evidence>
<keyword evidence="2 5" id="KW-0547">Nucleotide-binding</keyword>
<dbReference type="Pfam" id="PF14403">
    <property type="entry name" value="CP_ATPgrasp_2"/>
    <property type="match status" value="1"/>
</dbReference>
<proteinExistence type="inferred from homology"/>
<dbReference type="Gene3D" id="3.30.590.20">
    <property type="match status" value="1"/>
</dbReference>
<accession>A0A3E0W1Q9</accession>
<evidence type="ECO:0000313" key="8">
    <source>
        <dbReference type="EMBL" id="RFA15930.1"/>
    </source>
</evidence>
<dbReference type="PANTHER" id="PTHR34595:SF7">
    <property type="entry name" value="SLL1039 PROTEIN"/>
    <property type="match status" value="1"/>
</dbReference>
<dbReference type="AlphaFoldDB" id="A0A3E0W1Q9"/>
<evidence type="ECO:0000313" key="9">
    <source>
        <dbReference type="Proteomes" id="UP000256541"/>
    </source>
</evidence>
<comment type="similarity">
    <text evidence="5">Belongs to the glutamate--cysteine ligase type 2 family. YbdK subfamily.</text>
</comment>
<comment type="function">
    <text evidence="5">ATP-dependent carboxylate-amine ligase which exhibits weak glutamate--cysteine ligase activity.</text>
</comment>
<dbReference type="GO" id="GO:0042398">
    <property type="term" value="P:modified amino acid biosynthetic process"/>
    <property type="evidence" value="ECO:0007669"/>
    <property type="project" value="InterPro"/>
</dbReference>
<sequence>MTLGAEEELHLIDLESGKLSARAPQLLSRLPKENYSAEIQRTTVETNTAVTTTLGGLRQELLRLRGDLIGAAAEVGLGVAAVGTAPHSEFADFELTATGRYRRMQEQYRLLVDEQLICGTQIHVGVADRDMAVQIAQRVSRDIPILLALSASSPFLNGHDTGYASIRTTIWQRWPSAGATGYLASAAEYDEMLGDLISSGVIADAKMAYFDVRPSAHEPTLELRVCDACPIVDDAVLIAGLFRASVRAAELEIEDGRPPLGIRAPLHRAAMWQAARGGLSGHLLDSTEHPRPVPAAQAVRGLIKRLRPQLEELGDFDEVRRLAQATLARGNSADRQRAAFAERGSLTDVVELVVAETHGPAGGLEPAASALRGYRIRAGDEAVGPSAAPRPHYREIVDFFRTLTPGALADRSSERDAWTADARLDFGVGGEFTPFEIDLVPRVISAFEWAELGSGLTQRARAIDAFLRDIYGEQKVIADGVLPASTVDGVGWRAEAARLPHDTVRAPIMGFDLVRNEFGGWRVLEDNVRAPSGAAYAMAARRLMDAVVPDLPRPDGLLDPHSALSALRQSLGGAKKTGLGALALLSSGPGSSAWFEHRRLADDAGLLLVTADDLDIHEGRVVTGERRTVIRSLYVRIDPELVDLQNNAGRAIGAEIFEVAVAGNVFLANAPGNGVADDKAMYCTVPDLIAYYLDERPLLESVPTYRTSDDVERRSVLERVGELVTKPVDGEGGRGVMIGPAATAAQVAARRSEIAREPAAWVAQEVVALSSLPAYTGATLEPRHVDLRAFVYVTGDGAGDFEIADLALTRVAPTGSLVVNSTQGGGAKDTWILGPDSTPDDRSASVRPSGDRTERPAEHPAAARTPAG</sequence>
<dbReference type="OrthoDB" id="9803842at2"/>
<dbReference type="Gene3D" id="3.30.1490.270">
    <property type="match status" value="1"/>
</dbReference>
<comment type="catalytic activity">
    <reaction evidence="4 5">
        <text>L-cysteine + L-glutamate + ATP = gamma-L-glutamyl-L-cysteine + ADP + phosphate + H(+)</text>
        <dbReference type="Rhea" id="RHEA:13285"/>
        <dbReference type="ChEBI" id="CHEBI:15378"/>
        <dbReference type="ChEBI" id="CHEBI:29985"/>
        <dbReference type="ChEBI" id="CHEBI:30616"/>
        <dbReference type="ChEBI" id="CHEBI:35235"/>
        <dbReference type="ChEBI" id="CHEBI:43474"/>
        <dbReference type="ChEBI" id="CHEBI:58173"/>
        <dbReference type="ChEBI" id="CHEBI:456216"/>
        <dbReference type="EC" id="6.3.2.2"/>
    </reaction>
</comment>
<reference evidence="8 9" key="1">
    <citation type="submission" date="2017-04" db="EMBL/GenBank/DDBJ databases">
        <title>Comparative genome analysis of Subtercola boreus.</title>
        <authorList>
            <person name="Cho Y.-J."/>
            <person name="Cho A."/>
            <person name="Kim O.-S."/>
            <person name="Lee J.-I."/>
        </authorList>
    </citation>
    <scope>NUCLEOTIDE SEQUENCE [LARGE SCALE GENOMIC DNA]</scope>
    <source>
        <strain evidence="8 9">P27479</strain>
    </source>
</reference>
<comment type="caution">
    <text evidence="8">The sequence shown here is derived from an EMBL/GenBank/DDBJ whole genome shotgun (WGS) entry which is preliminary data.</text>
</comment>
<feature type="domain" description="Circularly permuted ATP-grasp type 2" evidence="7">
    <location>
        <begin position="441"/>
        <end position="812"/>
    </location>
</feature>
<feature type="compositionally biased region" description="Basic and acidic residues" evidence="6">
    <location>
        <begin position="839"/>
        <end position="858"/>
    </location>
</feature>
<keyword evidence="1 5" id="KW-0436">Ligase</keyword>
<protein>
    <recommendedName>
        <fullName evidence="5">Putative glutamate--cysteine ligase 2</fullName>
        <ecNumber evidence="5">6.3.2.2</ecNumber>
    </recommendedName>
    <alternativeName>
        <fullName evidence="5">Gamma-glutamylcysteine synthetase 2</fullName>
        <shortName evidence="5">GCS 2</shortName>
        <shortName evidence="5">Gamma-GCS 2</shortName>
    </alternativeName>
</protein>
<dbReference type="SUPFAM" id="SSF55931">
    <property type="entry name" value="Glutamine synthetase/guanido kinase"/>
    <property type="match status" value="1"/>
</dbReference>
<dbReference type="SUPFAM" id="SSF56059">
    <property type="entry name" value="Glutathione synthetase ATP-binding domain-like"/>
    <property type="match status" value="1"/>
</dbReference>
<dbReference type="InterPro" id="IPR014746">
    <property type="entry name" value="Gln_synth/guanido_kin_cat_dom"/>
</dbReference>
<organism evidence="8 9">
    <name type="scientific">Subtercola boreus</name>
    <dbReference type="NCBI Taxonomy" id="120213"/>
    <lineage>
        <taxon>Bacteria</taxon>
        <taxon>Bacillati</taxon>
        <taxon>Actinomycetota</taxon>
        <taxon>Actinomycetes</taxon>
        <taxon>Micrococcales</taxon>
        <taxon>Microbacteriaceae</taxon>
        <taxon>Subtercola</taxon>
    </lineage>
</organism>
<evidence type="ECO:0000256" key="4">
    <source>
        <dbReference type="ARBA" id="ARBA00048819"/>
    </source>
</evidence>
<evidence type="ECO:0000256" key="1">
    <source>
        <dbReference type="ARBA" id="ARBA00022598"/>
    </source>
</evidence>
<evidence type="ECO:0000256" key="3">
    <source>
        <dbReference type="ARBA" id="ARBA00022840"/>
    </source>
</evidence>
<name>A0A3E0W1Q9_9MICO</name>
<dbReference type="PANTHER" id="PTHR34595">
    <property type="entry name" value="BLR5612 PROTEIN"/>
    <property type="match status" value="1"/>
</dbReference>